<feature type="domain" description="CXXC-type" evidence="7">
    <location>
        <begin position="344"/>
        <end position="392"/>
    </location>
</feature>
<keyword evidence="3" id="KW-0862">Zinc</keyword>
<dbReference type="Proteomes" id="UP000694580">
    <property type="component" value="Unplaced"/>
</dbReference>
<gene>
    <name evidence="8" type="primary">LOC114771316</name>
</gene>
<dbReference type="GeneTree" id="ENSGT00940000169444"/>
<evidence type="ECO:0000256" key="2">
    <source>
        <dbReference type="ARBA" id="ARBA00022771"/>
    </source>
</evidence>
<feature type="region of interest" description="Disordered" evidence="5">
    <location>
        <begin position="298"/>
        <end position="328"/>
    </location>
</feature>
<evidence type="ECO:0000256" key="1">
    <source>
        <dbReference type="ARBA" id="ARBA00022723"/>
    </source>
</evidence>
<feature type="domain" description="MBD" evidence="6">
    <location>
        <begin position="18"/>
        <end position="81"/>
    </location>
</feature>
<dbReference type="InterPro" id="IPR016177">
    <property type="entry name" value="DNA-bd_dom_sf"/>
</dbReference>
<dbReference type="InterPro" id="IPR001739">
    <property type="entry name" value="Methyl_CpG_DNA-bd"/>
</dbReference>
<name>A0AAY4E9B0_9TELE</name>
<evidence type="ECO:0000256" key="3">
    <source>
        <dbReference type="ARBA" id="ARBA00022833"/>
    </source>
</evidence>
<sequence length="785" mass="87792">MYCFNSEEMDMSRNISRRRHAWLDWPVLGAGWKRKEVIRWSGVHDVHYMSPRGHVFRSKLKLVKSNKHTDLRKFHYASGLFLDESDAMKDIECPDGGALVDPSDPSERIGSVTSMPSWNSAPGDFCETPHSSTQTPQRRGSSPPRPSQTFRNPLHPTKASPLGLSPARQSADGPLPNLLGRVPPQTPSPTFTSIQLLAPTRRPDITMRNGSSLPNGSVAVKNLLLHQGRIECSMARSTDCQPRRHVGGCAKCGSDIPGIEAGEETLCPSCRPDKKPKQRIVFRKVGQGRWVLGRTSEVDGMTQQRRKRKYWTMQKKRPSLQDAHDSDTGDCFKDEDDIDDDEQSRNRRHRRACLRCAACLRKDCGKCDFCMDKPKFGGSNKKRQKCRMRQCQNQAMVRESTGTNLNHLTGKHTLVSDWRALFSQWHLLPHQKGRRKGMPSTGWVGPGRRRKASRLKPSRPRSKRKRRRPIWEGDFTDEEGGDDGDKVKEEDLNVKKSYGYNHGKTRNYSLKKDEDGDDLEGAFEAALTSDFSDQDNGDDTFVFENVEPYELSIQGCFTAPNGDVEMVASFQSSLNSRDQTGEPLAVDGTGELSSNGIPQLSDDVVVVRVDVGAPAEDDVTEVDEVTPVITQIFSLAEGTQDIQGSEADLLQLLESLRRTVLPVHWVGRDVPRPMLQLLQCSKRSTMADTTLQIELGFLYQISVQNQPLLLTHPLYEGRPSRLSSVSQVVALLLDLERLAVCQGHPGLAPRPDREPVLCVRAAACQLLVPASQERCDKCRDSLPDA</sequence>
<accession>A0AAY4E9B0</accession>
<dbReference type="AlphaFoldDB" id="A0AAY4E9B0"/>
<keyword evidence="2 4" id="KW-0863">Zinc-finger</keyword>
<feature type="compositionally biased region" description="Basic residues" evidence="5">
    <location>
        <begin position="447"/>
        <end position="468"/>
    </location>
</feature>
<dbReference type="PROSITE" id="PS50982">
    <property type="entry name" value="MBD"/>
    <property type="match status" value="1"/>
</dbReference>
<proteinExistence type="predicted"/>
<keyword evidence="1" id="KW-0479">Metal-binding</keyword>
<dbReference type="GO" id="GO:0003677">
    <property type="term" value="F:DNA binding"/>
    <property type="evidence" value="ECO:0007669"/>
    <property type="project" value="InterPro"/>
</dbReference>
<dbReference type="GO" id="GO:0008270">
    <property type="term" value="F:zinc ion binding"/>
    <property type="evidence" value="ECO:0007669"/>
    <property type="project" value="UniProtKB-KW"/>
</dbReference>
<dbReference type="InterPro" id="IPR002857">
    <property type="entry name" value="Znf_CXXC"/>
</dbReference>
<keyword evidence="9" id="KW-1185">Reference proteome</keyword>
<dbReference type="Pfam" id="PF02008">
    <property type="entry name" value="zf-CXXC"/>
    <property type="match status" value="1"/>
</dbReference>
<evidence type="ECO:0000256" key="5">
    <source>
        <dbReference type="SAM" id="MobiDB-lite"/>
    </source>
</evidence>
<dbReference type="Pfam" id="PF01429">
    <property type="entry name" value="MBD"/>
    <property type="match status" value="1"/>
</dbReference>
<feature type="region of interest" description="Disordered" evidence="5">
    <location>
        <begin position="431"/>
        <end position="490"/>
    </location>
</feature>
<dbReference type="Ensembl" id="ENSDCDT00010064781.1">
    <property type="protein sequence ID" value="ENSDCDP00010054243.1"/>
    <property type="gene ID" value="ENSDCDG00010031345.1"/>
</dbReference>
<evidence type="ECO:0000259" key="6">
    <source>
        <dbReference type="PROSITE" id="PS50982"/>
    </source>
</evidence>
<dbReference type="PROSITE" id="PS51058">
    <property type="entry name" value="ZF_CXXC"/>
    <property type="match status" value="1"/>
</dbReference>
<protein>
    <submittedName>
        <fullName evidence="8">Methyl-CpG binding domain protein 1a</fullName>
    </submittedName>
</protein>
<evidence type="ECO:0000259" key="7">
    <source>
        <dbReference type="PROSITE" id="PS51058"/>
    </source>
</evidence>
<feature type="region of interest" description="Disordered" evidence="5">
    <location>
        <begin position="93"/>
        <end position="192"/>
    </location>
</feature>
<dbReference type="Gene3D" id="3.30.890.10">
    <property type="entry name" value="Methyl-cpg-binding Protein 2, Chain A"/>
    <property type="match status" value="1"/>
</dbReference>
<dbReference type="SUPFAM" id="SSF54171">
    <property type="entry name" value="DNA-binding domain"/>
    <property type="match status" value="1"/>
</dbReference>
<evidence type="ECO:0000313" key="8">
    <source>
        <dbReference type="Ensembl" id="ENSDCDP00010054243.1"/>
    </source>
</evidence>
<reference evidence="8" key="2">
    <citation type="submission" date="2025-09" db="UniProtKB">
        <authorList>
            <consortium name="Ensembl"/>
        </authorList>
    </citation>
    <scope>IDENTIFICATION</scope>
</reference>
<evidence type="ECO:0000256" key="4">
    <source>
        <dbReference type="PROSITE-ProRule" id="PRU00509"/>
    </source>
</evidence>
<organism evidence="8 9">
    <name type="scientific">Denticeps clupeoides</name>
    <name type="common">denticle herring</name>
    <dbReference type="NCBI Taxonomy" id="299321"/>
    <lineage>
        <taxon>Eukaryota</taxon>
        <taxon>Metazoa</taxon>
        <taxon>Chordata</taxon>
        <taxon>Craniata</taxon>
        <taxon>Vertebrata</taxon>
        <taxon>Euteleostomi</taxon>
        <taxon>Actinopterygii</taxon>
        <taxon>Neopterygii</taxon>
        <taxon>Teleostei</taxon>
        <taxon>Clupei</taxon>
        <taxon>Clupeiformes</taxon>
        <taxon>Denticipitoidei</taxon>
        <taxon>Denticipitidae</taxon>
        <taxon>Denticeps</taxon>
    </lineage>
</organism>
<feature type="compositionally biased region" description="Polar residues" evidence="5">
    <location>
        <begin position="111"/>
        <end position="120"/>
    </location>
</feature>
<feature type="compositionally biased region" description="Basic residues" evidence="5">
    <location>
        <begin position="304"/>
        <end position="318"/>
    </location>
</feature>
<evidence type="ECO:0000313" key="9">
    <source>
        <dbReference type="Proteomes" id="UP000694580"/>
    </source>
</evidence>
<reference evidence="8" key="1">
    <citation type="submission" date="2025-08" db="UniProtKB">
        <authorList>
            <consortium name="Ensembl"/>
        </authorList>
    </citation>
    <scope>IDENTIFICATION</scope>
</reference>